<protein>
    <recommendedName>
        <fullName evidence="3">GTP cyclohydrolase II</fullName>
        <ecNumber evidence="3">3.5.4.25</ecNumber>
    </recommendedName>
</protein>
<keyword evidence="8" id="KW-0862">Zinc</keyword>
<comment type="catalytic activity">
    <reaction evidence="10">
        <text>GTP + 4 H2O = 2,5-diamino-6-hydroxy-4-(5-phosphoribosylamino)-pyrimidine + formate + 2 phosphate + 3 H(+)</text>
        <dbReference type="Rhea" id="RHEA:23704"/>
        <dbReference type="ChEBI" id="CHEBI:15377"/>
        <dbReference type="ChEBI" id="CHEBI:15378"/>
        <dbReference type="ChEBI" id="CHEBI:15740"/>
        <dbReference type="ChEBI" id="CHEBI:37565"/>
        <dbReference type="ChEBI" id="CHEBI:43474"/>
        <dbReference type="ChEBI" id="CHEBI:58614"/>
        <dbReference type="EC" id="3.5.4.25"/>
    </reaction>
</comment>
<keyword evidence="5" id="KW-0479">Metal-binding</keyword>
<dbReference type="InterPro" id="IPR000926">
    <property type="entry name" value="RibA"/>
</dbReference>
<proteinExistence type="predicted"/>
<dbReference type="AlphaFoldDB" id="A0SNY3"/>
<dbReference type="InterPro" id="IPR032677">
    <property type="entry name" value="GTP_cyclohydro_II"/>
</dbReference>
<dbReference type="EC" id="3.5.4.25" evidence="3"/>
<evidence type="ECO:0000256" key="4">
    <source>
        <dbReference type="ARBA" id="ARBA00022619"/>
    </source>
</evidence>
<dbReference type="GO" id="GO:0008686">
    <property type="term" value="F:3,4-dihydroxy-2-butanone-4-phosphate synthase activity"/>
    <property type="evidence" value="ECO:0007669"/>
    <property type="project" value="TreeGrafter"/>
</dbReference>
<evidence type="ECO:0000313" key="12">
    <source>
        <dbReference type="EMBL" id="ABI23023.1"/>
    </source>
</evidence>
<dbReference type="SUPFAM" id="SSF142695">
    <property type="entry name" value="RibA-like"/>
    <property type="match status" value="1"/>
</dbReference>
<dbReference type="EMBL" id="DQ848677">
    <property type="protein sequence ID" value="ABI23023.1"/>
    <property type="molecule type" value="Genomic_DNA"/>
</dbReference>
<accession>A0SNY3</accession>
<dbReference type="GO" id="GO:0009231">
    <property type="term" value="P:riboflavin biosynthetic process"/>
    <property type="evidence" value="ECO:0007669"/>
    <property type="project" value="UniProtKB-KW"/>
</dbReference>
<evidence type="ECO:0000256" key="6">
    <source>
        <dbReference type="ARBA" id="ARBA00022741"/>
    </source>
</evidence>
<dbReference type="Gene3D" id="3.40.50.10990">
    <property type="entry name" value="GTP cyclohydrolase II"/>
    <property type="match status" value="1"/>
</dbReference>
<keyword evidence="7" id="KW-0378">Hydrolase</keyword>
<organism evidence="12">
    <name type="scientific">Candidatus Micrarchaeum acidiphilum ARMAN-2</name>
    <dbReference type="NCBI Taxonomy" id="425595"/>
    <lineage>
        <taxon>Archaea</taxon>
        <taxon>Candidatus Micrarchaeota</taxon>
        <taxon>Candidatus Micrarchaeia</taxon>
        <taxon>Candidatus Micrarchaeales</taxon>
        <taxon>Candidatus Micrarchaeaceae</taxon>
        <taxon>Candidatus Micrarchaeum</taxon>
    </lineage>
</organism>
<sequence>MHRRYKNGSKFNLLWVIEMVGIEKSIPKRDMKKADIEYREKIARDGAFIQKVRDALTPLTKDVTVIENGQVKEVQVTRLGLGPIDTPFGKFYEFEFEVGDRWKEYNVLVKAGLDDKFNPQFEDGKILVRMDSACKTGQLFHDKTCDCKLQLLKAMHEIEKNGSGMIVHMPKQDGRGMGLSFKLGTLMLQDELGYNTVEAAAALKSMEFIEPEALDPRTYGGVIAILRFFGIDSGFDINVATNNPKKIQAFQENGYDVGRTPVIIPPNEYTKRHLDAKEETFHHDLRRDND</sequence>
<dbReference type="GO" id="GO:0003935">
    <property type="term" value="F:GTP cyclohydrolase II activity"/>
    <property type="evidence" value="ECO:0007669"/>
    <property type="project" value="UniProtKB-EC"/>
</dbReference>
<feature type="domain" description="GTP cyclohydrolase II" evidence="11">
    <location>
        <begin position="84"/>
        <end position="257"/>
    </location>
</feature>
<evidence type="ECO:0000259" key="11">
    <source>
        <dbReference type="Pfam" id="PF00925"/>
    </source>
</evidence>
<dbReference type="PANTHER" id="PTHR21327:SF18">
    <property type="entry name" value="3,4-DIHYDROXY-2-BUTANONE 4-PHOSPHATE SYNTHASE"/>
    <property type="match status" value="1"/>
</dbReference>
<evidence type="ECO:0000256" key="5">
    <source>
        <dbReference type="ARBA" id="ARBA00022723"/>
    </source>
</evidence>
<name>A0SNY3_MICA2</name>
<evidence type="ECO:0000256" key="3">
    <source>
        <dbReference type="ARBA" id="ARBA00012762"/>
    </source>
</evidence>
<evidence type="ECO:0000256" key="9">
    <source>
        <dbReference type="ARBA" id="ARBA00023134"/>
    </source>
</evidence>
<evidence type="ECO:0000256" key="2">
    <source>
        <dbReference type="ARBA" id="ARBA00004853"/>
    </source>
</evidence>
<keyword evidence="6" id="KW-0547">Nucleotide-binding</keyword>
<dbReference type="GO" id="GO:0005525">
    <property type="term" value="F:GTP binding"/>
    <property type="evidence" value="ECO:0007669"/>
    <property type="project" value="UniProtKB-KW"/>
</dbReference>
<dbReference type="CDD" id="cd00641">
    <property type="entry name" value="GTP_cyclohydro2"/>
    <property type="match status" value="1"/>
</dbReference>
<dbReference type="Pfam" id="PF00925">
    <property type="entry name" value="GTP_cyclohydro2"/>
    <property type="match status" value="1"/>
</dbReference>
<dbReference type="GO" id="GO:0046872">
    <property type="term" value="F:metal ion binding"/>
    <property type="evidence" value="ECO:0007669"/>
    <property type="project" value="UniProtKB-KW"/>
</dbReference>
<evidence type="ECO:0000256" key="1">
    <source>
        <dbReference type="ARBA" id="ARBA00001947"/>
    </source>
</evidence>
<dbReference type="GO" id="GO:0005829">
    <property type="term" value="C:cytosol"/>
    <property type="evidence" value="ECO:0007669"/>
    <property type="project" value="TreeGrafter"/>
</dbReference>
<dbReference type="PANTHER" id="PTHR21327">
    <property type="entry name" value="GTP CYCLOHYDROLASE II-RELATED"/>
    <property type="match status" value="1"/>
</dbReference>
<dbReference type="InterPro" id="IPR036144">
    <property type="entry name" value="RibA-like_sf"/>
</dbReference>
<keyword evidence="9" id="KW-0342">GTP-binding</keyword>
<evidence type="ECO:0000256" key="8">
    <source>
        <dbReference type="ARBA" id="ARBA00022833"/>
    </source>
</evidence>
<evidence type="ECO:0000256" key="10">
    <source>
        <dbReference type="ARBA" id="ARBA00049295"/>
    </source>
</evidence>
<comment type="pathway">
    <text evidence="2">Cofactor biosynthesis; riboflavin biosynthesis; 5-amino-6-(D-ribitylamino)uracil from GTP: step 1/4.</text>
</comment>
<comment type="cofactor">
    <cofactor evidence="1">
        <name>Zn(2+)</name>
        <dbReference type="ChEBI" id="CHEBI:29105"/>
    </cofactor>
</comment>
<evidence type="ECO:0000256" key="7">
    <source>
        <dbReference type="ARBA" id="ARBA00022801"/>
    </source>
</evidence>
<reference evidence="12" key="1">
    <citation type="journal article" date="2006" name="Science">
        <title>Lineages of acidophilic archaea revealed by community genomic analysis.</title>
        <authorList>
            <person name="Baker B.J."/>
            <person name="Tyson G.W."/>
            <person name="Webb R.I."/>
            <person name="Flanagan J."/>
            <person name="Hugenholtz P."/>
            <person name="Allen E.E."/>
            <person name="Banfield J.F."/>
        </authorList>
    </citation>
    <scope>NUCLEOTIDE SEQUENCE</scope>
</reference>
<keyword evidence="4" id="KW-0686">Riboflavin biosynthesis</keyword>